<evidence type="ECO:0000313" key="2">
    <source>
        <dbReference type="Proteomes" id="UP000244677"/>
    </source>
</evidence>
<organism evidence="1 2">
    <name type="scientific">Flavobacterium kingsejongi</name>
    <dbReference type="NCBI Taxonomy" id="1678728"/>
    <lineage>
        <taxon>Bacteria</taxon>
        <taxon>Pseudomonadati</taxon>
        <taxon>Bacteroidota</taxon>
        <taxon>Flavobacteriia</taxon>
        <taxon>Flavobacteriales</taxon>
        <taxon>Flavobacteriaceae</taxon>
        <taxon>Flavobacterium</taxon>
    </lineage>
</organism>
<keyword evidence="2" id="KW-1185">Reference proteome</keyword>
<proteinExistence type="predicted"/>
<gene>
    <name evidence="1" type="ORF">FK004_05555</name>
</gene>
<dbReference type="EMBL" id="CP020919">
    <property type="protein sequence ID" value="AWG24731.1"/>
    <property type="molecule type" value="Genomic_DNA"/>
</dbReference>
<accession>A0A2S1LM18</accession>
<dbReference type="AlphaFoldDB" id="A0A2S1LM18"/>
<protein>
    <submittedName>
        <fullName evidence="1">Uncharacterized protein</fullName>
    </submittedName>
</protein>
<dbReference type="KEGG" id="fki:FK004_05555"/>
<dbReference type="Proteomes" id="UP000244677">
    <property type="component" value="Chromosome"/>
</dbReference>
<reference evidence="1 2" key="1">
    <citation type="submission" date="2017-04" db="EMBL/GenBank/DDBJ databases">
        <title>Complete genome sequence of Flavobacterium kingsejong AJ004.</title>
        <authorList>
            <person name="Lee P.C."/>
        </authorList>
    </citation>
    <scope>NUCLEOTIDE SEQUENCE [LARGE SCALE GENOMIC DNA]</scope>
    <source>
        <strain evidence="1 2">AJ004</strain>
    </source>
</reference>
<name>A0A2S1LM18_9FLAO</name>
<sequence>MRYIYLILCYFTIRSINTTLIKIVVDNDGDVQILQSHTAAELYVKMKDIYAPGIWNINTVTEMRENYKALSDFDKVLKKSSLNKK</sequence>
<evidence type="ECO:0000313" key="1">
    <source>
        <dbReference type="EMBL" id="AWG24731.1"/>
    </source>
</evidence>